<name>A0ABD0KZ26_9CAEN</name>
<dbReference type="Pfam" id="PF13920">
    <property type="entry name" value="zf-C3HC4_3"/>
    <property type="match status" value="1"/>
</dbReference>
<evidence type="ECO:0000256" key="1">
    <source>
        <dbReference type="ARBA" id="ARBA00022771"/>
    </source>
</evidence>
<proteinExistence type="predicted"/>
<sequence length="97" mass="11171">MRFRCLNWYFGFKAYLTMMHRRCHVIEPRPVTPKLCVTCHHRQAVVIFLPCSHMVTCLACANSKTSCSTCRRKIRGTVVAAPENDDMWRPDGQLEAA</sequence>
<gene>
    <name evidence="5" type="ORF">BaRGS_00016661</name>
</gene>
<keyword evidence="1 3" id="KW-0863">Zinc-finger</keyword>
<evidence type="ECO:0000313" key="6">
    <source>
        <dbReference type="Proteomes" id="UP001519460"/>
    </source>
</evidence>
<dbReference type="EMBL" id="JACVVK020000107">
    <property type="protein sequence ID" value="KAK7491997.1"/>
    <property type="molecule type" value="Genomic_DNA"/>
</dbReference>
<dbReference type="InterPro" id="IPR013083">
    <property type="entry name" value="Znf_RING/FYVE/PHD"/>
</dbReference>
<dbReference type="GO" id="GO:0008270">
    <property type="term" value="F:zinc ion binding"/>
    <property type="evidence" value="ECO:0007669"/>
    <property type="project" value="UniProtKB-KW"/>
</dbReference>
<dbReference type="Gene3D" id="3.30.40.10">
    <property type="entry name" value="Zinc/RING finger domain, C3HC4 (zinc finger)"/>
    <property type="match status" value="1"/>
</dbReference>
<accession>A0ABD0KZ26</accession>
<dbReference type="InterPro" id="IPR001841">
    <property type="entry name" value="Znf_RING"/>
</dbReference>
<keyword evidence="2" id="KW-0862">Zinc</keyword>
<keyword evidence="6" id="KW-1185">Reference proteome</keyword>
<evidence type="ECO:0000313" key="5">
    <source>
        <dbReference type="EMBL" id="KAK7491997.1"/>
    </source>
</evidence>
<dbReference type="Proteomes" id="UP001519460">
    <property type="component" value="Unassembled WGS sequence"/>
</dbReference>
<comment type="caution">
    <text evidence="5">The sequence shown here is derived from an EMBL/GenBank/DDBJ whole genome shotgun (WGS) entry which is preliminary data.</text>
</comment>
<evidence type="ECO:0000256" key="2">
    <source>
        <dbReference type="ARBA" id="ARBA00022833"/>
    </source>
</evidence>
<dbReference type="AlphaFoldDB" id="A0ABD0KZ26"/>
<evidence type="ECO:0000256" key="3">
    <source>
        <dbReference type="PROSITE-ProRule" id="PRU00175"/>
    </source>
</evidence>
<organism evidence="5 6">
    <name type="scientific">Batillaria attramentaria</name>
    <dbReference type="NCBI Taxonomy" id="370345"/>
    <lineage>
        <taxon>Eukaryota</taxon>
        <taxon>Metazoa</taxon>
        <taxon>Spiralia</taxon>
        <taxon>Lophotrochozoa</taxon>
        <taxon>Mollusca</taxon>
        <taxon>Gastropoda</taxon>
        <taxon>Caenogastropoda</taxon>
        <taxon>Sorbeoconcha</taxon>
        <taxon>Cerithioidea</taxon>
        <taxon>Batillariidae</taxon>
        <taxon>Batillaria</taxon>
    </lineage>
</organism>
<dbReference type="PROSITE" id="PS50089">
    <property type="entry name" value="ZF_RING_2"/>
    <property type="match status" value="1"/>
</dbReference>
<protein>
    <recommendedName>
        <fullName evidence="4">RING-type domain-containing protein</fullName>
    </recommendedName>
</protein>
<reference evidence="5 6" key="1">
    <citation type="journal article" date="2023" name="Sci. Data">
        <title>Genome assembly of the Korean intertidal mud-creeper Batillaria attramentaria.</title>
        <authorList>
            <person name="Patra A.K."/>
            <person name="Ho P.T."/>
            <person name="Jun S."/>
            <person name="Lee S.J."/>
            <person name="Kim Y."/>
            <person name="Won Y.J."/>
        </authorList>
    </citation>
    <scope>NUCLEOTIDE SEQUENCE [LARGE SCALE GENOMIC DNA]</scope>
    <source>
        <strain evidence="5">Wonlab-2016</strain>
    </source>
</reference>
<evidence type="ECO:0000259" key="4">
    <source>
        <dbReference type="PROSITE" id="PS50089"/>
    </source>
</evidence>
<keyword evidence="1 3" id="KW-0479">Metal-binding</keyword>
<feature type="domain" description="RING-type" evidence="4">
    <location>
        <begin position="36"/>
        <end position="71"/>
    </location>
</feature>